<organism evidence="2 3">
    <name type="scientific">Chitinophaga nivalis</name>
    <dbReference type="NCBI Taxonomy" id="2991709"/>
    <lineage>
        <taxon>Bacteria</taxon>
        <taxon>Pseudomonadati</taxon>
        <taxon>Bacteroidota</taxon>
        <taxon>Chitinophagia</taxon>
        <taxon>Chitinophagales</taxon>
        <taxon>Chitinophagaceae</taxon>
        <taxon>Chitinophaga</taxon>
    </lineage>
</organism>
<dbReference type="Proteomes" id="UP001207742">
    <property type="component" value="Unassembled WGS sequence"/>
</dbReference>
<keyword evidence="3" id="KW-1185">Reference proteome</keyword>
<name>A0ABT3IH49_9BACT</name>
<keyword evidence="1" id="KW-0732">Signal</keyword>
<evidence type="ECO:0000256" key="1">
    <source>
        <dbReference type="SAM" id="SignalP"/>
    </source>
</evidence>
<accession>A0ABT3IH49</accession>
<dbReference type="RefSeq" id="WP_264728481.1">
    <property type="nucleotide sequence ID" value="NZ_JAPDNR010000001.1"/>
</dbReference>
<feature type="signal peptide" evidence="1">
    <location>
        <begin position="1"/>
        <end position="20"/>
    </location>
</feature>
<evidence type="ECO:0000313" key="2">
    <source>
        <dbReference type="EMBL" id="MCW3483293.1"/>
    </source>
</evidence>
<feature type="chain" id="PRO_5045563486" evidence="1">
    <location>
        <begin position="21"/>
        <end position="319"/>
    </location>
</feature>
<dbReference type="EMBL" id="JAPDNS010000001">
    <property type="protein sequence ID" value="MCW3483293.1"/>
    <property type="molecule type" value="Genomic_DNA"/>
</dbReference>
<proteinExistence type="predicted"/>
<evidence type="ECO:0000313" key="3">
    <source>
        <dbReference type="Proteomes" id="UP001207742"/>
    </source>
</evidence>
<gene>
    <name evidence="2" type="ORF">OL497_05275</name>
</gene>
<comment type="caution">
    <text evidence="2">The sequence shown here is derived from an EMBL/GenBank/DDBJ whole genome shotgun (WGS) entry which is preliminary data.</text>
</comment>
<protein>
    <submittedName>
        <fullName evidence="2">Uncharacterized protein</fullName>
    </submittedName>
</protein>
<dbReference type="Pfam" id="PF20311">
    <property type="entry name" value="DUF6607"/>
    <property type="match status" value="1"/>
</dbReference>
<dbReference type="InterPro" id="IPR046715">
    <property type="entry name" value="DUF6607"/>
</dbReference>
<sequence>MLKSAIITATAMLFAGSIMAQKKQDEEAIKKLCGCFAVTFNYAETFTHDTVHKKYAHPMDNFAVTEYAYPIATSKNKYVIQHLLVIPDDKGTVIKHWREDWEYEQTERWQYTNAKEWRKVRVPLADVKGEWTQSVWEVSDAPRYVGSSAWVQANKQTFWLNTTDAPLPRREYTTRKDYNILNRTNRITVAADGYLHEQDNKKIIRKSGTADSLLAEEKGYNKYVRLPDSDCAKARAFWTNAIAEYWQEVRQVWSDKMKVTDKVTLQNRIDGKYLFEKLDELQDKPFTGTERKAAITKVITQYLQEKPEEPEDSHKQGSH</sequence>
<reference evidence="2 3" key="1">
    <citation type="submission" date="2022-10" db="EMBL/GenBank/DDBJ databases">
        <title>Chitinophaga nivalis PC15 sp. nov., isolated from Pyeongchang county, South Korea.</title>
        <authorList>
            <person name="Trinh H.N."/>
        </authorList>
    </citation>
    <scope>NUCLEOTIDE SEQUENCE [LARGE SCALE GENOMIC DNA]</scope>
    <source>
        <strain evidence="2 3">PC14</strain>
    </source>
</reference>